<keyword evidence="1" id="KW-1133">Transmembrane helix</keyword>
<dbReference type="Gene3D" id="2.60.40.1630">
    <property type="entry name" value="bacillus anthracis domain"/>
    <property type="match status" value="1"/>
</dbReference>
<gene>
    <name evidence="3" type="ORF">FC91_GL000334</name>
</gene>
<dbReference type="RefSeq" id="WP_027828948.1">
    <property type="nucleotide sequence ID" value="NZ_AUEH01000034.1"/>
</dbReference>
<keyword evidence="1" id="KW-0812">Transmembrane</keyword>
<evidence type="ECO:0000313" key="3">
    <source>
        <dbReference type="EMBL" id="KRM26027.1"/>
    </source>
</evidence>
<feature type="transmembrane region" description="Helical" evidence="1">
    <location>
        <begin position="49"/>
        <end position="69"/>
    </location>
</feature>
<sequence length="332" mass="36174">MTEENKQFRTLVDQVTVVSPADVAQTKTTIQRTLASLPARPVQRHLRPWHIGVASALIALVLLTIGGIVNPTMNRALAQAPIVGQFFARFSDGDALSVVVQNNGRSERVHGQATVNGLTLTLESAYVEGQTVGIEGVATGVPAKKDDWFDVKLGTQAPASFETKSTEVRKLGKNRYYFALFGTLSVVDSRRIVYLPLTIDRFAGYRGPWQFSFKLTPSRSTTIALSGQAQLPNQTQLTLTQYTRYSGGTGLLTLQQSTPDGQSEISIRSIKPVPTGAELLLNANPLYLEGTKYGEQKTVVGYRIKQYPAGIKNLYITGDVDGRAYAVTIPVK</sequence>
<dbReference type="PATRIC" id="fig|1122147.4.peg.347"/>
<protein>
    <recommendedName>
        <fullName evidence="2">DUF4179 domain-containing protein</fullName>
    </recommendedName>
</protein>
<name>A0A0R1XCZ8_9LACO</name>
<evidence type="ECO:0000256" key="1">
    <source>
        <dbReference type="SAM" id="Phobius"/>
    </source>
</evidence>
<dbReference type="AlphaFoldDB" id="A0A0R1XCZ8"/>
<keyword evidence="1" id="KW-0472">Membrane</keyword>
<dbReference type="InterPro" id="IPR025436">
    <property type="entry name" value="DUF4179"/>
</dbReference>
<proteinExistence type="predicted"/>
<evidence type="ECO:0000313" key="4">
    <source>
        <dbReference type="Proteomes" id="UP000050949"/>
    </source>
</evidence>
<reference evidence="3 4" key="1">
    <citation type="journal article" date="2015" name="Genome Announc.">
        <title>Expanding the biotechnology potential of lactobacilli through comparative genomics of 213 strains and associated genera.</title>
        <authorList>
            <person name="Sun Z."/>
            <person name="Harris H.M."/>
            <person name="McCann A."/>
            <person name="Guo C."/>
            <person name="Argimon S."/>
            <person name="Zhang W."/>
            <person name="Yang X."/>
            <person name="Jeffery I.B."/>
            <person name="Cooney J.C."/>
            <person name="Kagawa T.F."/>
            <person name="Liu W."/>
            <person name="Song Y."/>
            <person name="Salvetti E."/>
            <person name="Wrobel A."/>
            <person name="Rasinkangas P."/>
            <person name="Parkhill J."/>
            <person name="Rea M.C."/>
            <person name="O'Sullivan O."/>
            <person name="Ritari J."/>
            <person name="Douillard F.P."/>
            <person name="Paul Ross R."/>
            <person name="Yang R."/>
            <person name="Briner A.E."/>
            <person name="Felis G.E."/>
            <person name="de Vos W.M."/>
            <person name="Barrangou R."/>
            <person name="Klaenhammer T.R."/>
            <person name="Caufield P.W."/>
            <person name="Cui Y."/>
            <person name="Zhang H."/>
            <person name="O'Toole P.W."/>
        </authorList>
    </citation>
    <scope>NUCLEOTIDE SEQUENCE [LARGE SCALE GENOMIC DNA]</scope>
    <source>
        <strain evidence="3 4">DSM 16991</strain>
    </source>
</reference>
<evidence type="ECO:0000259" key="2">
    <source>
        <dbReference type="Pfam" id="PF13786"/>
    </source>
</evidence>
<accession>A0A0R1XCZ8</accession>
<dbReference type="Pfam" id="PF13786">
    <property type="entry name" value="DUF4179"/>
    <property type="match status" value="1"/>
</dbReference>
<dbReference type="EMBL" id="AZFW01000091">
    <property type="protein sequence ID" value="KRM26027.1"/>
    <property type="molecule type" value="Genomic_DNA"/>
</dbReference>
<organism evidence="3 4">
    <name type="scientific">Schleiferilactobacillus harbinensis DSM 16991</name>
    <dbReference type="NCBI Taxonomy" id="1122147"/>
    <lineage>
        <taxon>Bacteria</taxon>
        <taxon>Bacillati</taxon>
        <taxon>Bacillota</taxon>
        <taxon>Bacilli</taxon>
        <taxon>Lactobacillales</taxon>
        <taxon>Lactobacillaceae</taxon>
        <taxon>Schleiferilactobacillus</taxon>
    </lineage>
</organism>
<feature type="domain" description="DUF4179" evidence="2">
    <location>
        <begin position="51"/>
        <end position="132"/>
    </location>
</feature>
<dbReference type="Proteomes" id="UP000050949">
    <property type="component" value="Unassembled WGS sequence"/>
</dbReference>
<comment type="caution">
    <text evidence="3">The sequence shown here is derived from an EMBL/GenBank/DDBJ whole genome shotgun (WGS) entry which is preliminary data.</text>
</comment>